<dbReference type="InterPro" id="IPR036397">
    <property type="entry name" value="RNaseH_sf"/>
</dbReference>
<dbReference type="GeneTree" id="ENSGT00530000063205"/>
<dbReference type="InterPro" id="IPR047201">
    <property type="entry name" value="ERI-1_3'hExo-like"/>
</dbReference>
<reference evidence="5" key="2">
    <citation type="submission" date="2025-08" db="UniProtKB">
        <authorList>
            <consortium name="Ensembl"/>
        </authorList>
    </citation>
    <scope>IDENTIFICATION</scope>
</reference>
<dbReference type="Ensembl" id="ENSDCDT00010017810.1">
    <property type="protein sequence ID" value="ENSDCDP00010016793.1"/>
    <property type="gene ID" value="ENSDCDG00010007698.1"/>
</dbReference>
<keyword evidence="1" id="KW-0540">Nuclease</keyword>
<dbReference type="GO" id="GO:0003676">
    <property type="term" value="F:nucleic acid binding"/>
    <property type="evidence" value="ECO:0007669"/>
    <property type="project" value="InterPro"/>
</dbReference>
<feature type="domain" description="Exonuclease" evidence="4">
    <location>
        <begin position="23"/>
        <end position="90"/>
    </location>
</feature>
<dbReference type="InterPro" id="IPR013520">
    <property type="entry name" value="Ribonucl_H"/>
</dbReference>
<proteinExistence type="predicted"/>
<dbReference type="SUPFAM" id="SSF53098">
    <property type="entry name" value="Ribonuclease H-like"/>
    <property type="match status" value="1"/>
</dbReference>
<evidence type="ECO:0000313" key="6">
    <source>
        <dbReference type="Proteomes" id="UP000694580"/>
    </source>
</evidence>
<protein>
    <recommendedName>
        <fullName evidence="4">Exonuclease domain-containing protein</fullName>
    </recommendedName>
</protein>
<sequence>VCGNLCRRELGFVRRRRSEAPHVEFPAVLVDTSTGRVESEFHAYVQPQEHPVLSEFCTELTGITQSQVEAGVPLPICLARFGRWVQSLQRERGVVFVKDGRVADLTGHPCAFVTWSDWDLGVCLLYECKRKQICKPEALNSWIDLRATYKVNHFGLVT</sequence>
<dbReference type="PANTHER" id="PTHR23044">
    <property type="entry name" value="3'-5' EXONUCLEASE ERI1-RELATED"/>
    <property type="match status" value="1"/>
</dbReference>
<organism evidence="5 6">
    <name type="scientific">Denticeps clupeoides</name>
    <name type="common">denticle herring</name>
    <dbReference type="NCBI Taxonomy" id="299321"/>
    <lineage>
        <taxon>Eukaryota</taxon>
        <taxon>Metazoa</taxon>
        <taxon>Chordata</taxon>
        <taxon>Craniata</taxon>
        <taxon>Vertebrata</taxon>
        <taxon>Euteleostomi</taxon>
        <taxon>Actinopterygii</taxon>
        <taxon>Neopterygii</taxon>
        <taxon>Teleostei</taxon>
        <taxon>Clupei</taxon>
        <taxon>Clupeiformes</taxon>
        <taxon>Denticipitoidei</taxon>
        <taxon>Denticipitidae</taxon>
        <taxon>Denticeps</taxon>
    </lineage>
</organism>
<evidence type="ECO:0000256" key="1">
    <source>
        <dbReference type="ARBA" id="ARBA00022722"/>
    </source>
</evidence>
<reference evidence="5 6" key="1">
    <citation type="submission" date="2020-06" db="EMBL/GenBank/DDBJ databases">
        <authorList>
            <consortium name="Wellcome Sanger Institute Data Sharing"/>
        </authorList>
    </citation>
    <scope>NUCLEOTIDE SEQUENCE [LARGE SCALE GENOMIC DNA]</scope>
</reference>
<dbReference type="PANTHER" id="PTHR23044:SF61">
    <property type="entry name" value="3'-5' EXORIBONUCLEASE 1-RELATED"/>
    <property type="match status" value="1"/>
</dbReference>
<dbReference type="CDD" id="cd06133">
    <property type="entry name" value="ERI-1_3'hExo_like"/>
    <property type="match status" value="1"/>
</dbReference>
<keyword evidence="3" id="KW-0269">Exonuclease</keyword>
<dbReference type="InterPro" id="IPR051274">
    <property type="entry name" value="3-5_Exoribonuclease"/>
</dbReference>
<reference evidence="5" key="3">
    <citation type="submission" date="2025-09" db="UniProtKB">
        <authorList>
            <consortium name="Ensembl"/>
        </authorList>
    </citation>
    <scope>IDENTIFICATION</scope>
</reference>
<dbReference type="GO" id="GO:0000175">
    <property type="term" value="F:3'-5'-RNA exonuclease activity"/>
    <property type="evidence" value="ECO:0007669"/>
    <property type="project" value="InterPro"/>
</dbReference>
<keyword evidence="2" id="KW-0378">Hydrolase</keyword>
<dbReference type="Gene3D" id="3.30.420.10">
    <property type="entry name" value="Ribonuclease H-like superfamily/Ribonuclease H"/>
    <property type="match status" value="1"/>
</dbReference>
<accession>A0AAY4B759</accession>
<dbReference type="Proteomes" id="UP000694580">
    <property type="component" value="Chromosome 3"/>
</dbReference>
<gene>
    <name evidence="5" type="primary">eri2</name>
</gene>
<evidence type="ECO:0000259" key="4">
    <source>
        <dbReference type="Pfam" id="PF00929"/>
    </source>
</evidence>
<dbReference type="Pfam" id="PF00929">
    <property type="entry name" value="RNase_T"/>
    <property type="match status" value="1"/>
</dbReference>
<name>A0AAY4B759_9TELE</name>
<evidence type="ECO:0000313" key="5">
    <source>
        <dbReference type="Ensembl" id="ENSDCDP00010016793.1"/>
    </source>
</evidence>
<dbReference type="InterPro" id="IPR012337">
    <property type="entry name" value="RNaseH-like_sf"/>
</dbReference>
<keyword evidence="6" id="KW-1185">Reference proteome</keyword>
<dbReference type="AlphaFoldDB" id="A0AAY4B759"/>
<evidence type="ECO:0000256" key="2">
    <source>
        <dbReference type="ARBA" id="ARBA00022801"/>
    </source>
</evidence>
<evidence type="ECO:0000256" key="3">
    <source>
        <dbReference type="ARBA" id="ARBA00022839"/>
    </source>
</evidence>